<keyword evidence="10 13" id="KW-0067">ATP-binding</keyword>
<feature type="binding site" evidence="14">
    <location>
        <position position="121"/>
    </location>
    <ligand>
        <name>L-threonine</name>
        <dbReference type="ChEBI" id="CHEBI:57926"/>
    </ligand>
</feature>
<feature type="binding site" evidence="14">
    <location>
        <position position="117"/>
    </location>
    <ligand>
        <name>ATP</name>
        <dbReference type="ChEBI" id="CHEBI:30616"/>
    </ligand>
</feature>
<feature type="binding site" evidence="14">
    <location>
        <position position="57"/>
    </location>
    <ligand>
        <name>ATP</name>
        <dbReference type="ChEBI" id="CHEBI:30616"/>
    </ligand>
</feature>
<evidence type="ECO:0000256" key="11">
    <source>
        <dbReference type="ARBA" id="ARBA00029774"/>
    </source>
</evidence>
<dbReference type="Pfam" id="PF01300">
    <property type="entry name" value="Sua5_yciO_yrdC"/>
    <property type="match status" value="1"/>
</dbReference>
<dbReference type="InterPro" id="IPR005145">
    <property type="entry name" value="Sua5_C"/>
</dbReference>
<evidence type="ECO:0000256" key="12">
    <source>
        <dbReference type="ARBA" id="ARBA00048366"/>
    </source>
</evidence>
<evidence type="ECO:0000313" key="16">
    <source>
        <dbReference type="EMBL" id="AZN73907.1"/>
    </source>
</evidence>
<dbReference type="PROSITE" id="PS51163">
    <property type="entry name" value="YRDC"/>
    <property type="match status" value="1"/>
</dbReference>
<feature type="binding site" evidence="14">
    <location>
        <position position="66"/>
    </location>
    <ligand>
        <name>L-threonine</name>
        <dbReference type="ChEBI" id="CHEBI:57926"/>
    </ligand>
</feature>
<evidence type="ECO:0000256" key="3">
    <source>
        <dbReference type="ARBA" id="ARBA00012584"/>
    </source>
</evidence>
<dbReference type="GO" id="GO:0006450">
    <property type="term" value="P:regulation of translational fidelity"/>
    <property type="evidence" value="ECO:0007669"/>
    <property type="project" value="TreeGrafter"/>
</dbReference>
<feature type="binding site" evidence="14">
    <location>
        <position position="194"/>
    </location>
    <ligand>
        <name>ATP</name>
        <dbReference type="ChEBI" id="CHEBI:30616"/>
    </ligand>
</feature>
<keyword evidence="17" id="KW-1185">Reference proteome</keyword>
<dbReference type="GO" id="GO:0000049">
    <property type="term" value="F:tRNA binding"/>
    <property type="evidence" value="ECO:0007669"/>
    <property type="project" value="TreeGrafter"/>
</dbReference>
<dbReference type="GO" id="GO:0061710">
    <property type="term" value="F:L-threonylcarbamoyladenylate synthase"/>
    <property type="evidence" value="ECO:0007669"/>
    <property type="project" value="UniProtKB-EC"/>
</dbReference>
<accession>A0A3Q8XS76</accession>
<gene>
    <name evidence="16" type="ORF">D5400_17435</name>
</gene>
<evidence type="ECO:0000259" key="15">
    <source>
        <dbReference type="PROSITE" id="PS51163"/>
    </source>
</evidence>
<evidence type="ECO:0000313" key="17">
    <source>
        <dbReference type="Proteomes" id="UP000268192"/>
    </source>
</evidence>
<evidence type="ECO:0000256" key="4">
    <source>
        <dbReference type="ARBA" id="ARBA00015492"/>
    </source>
</evidence>
<comment type="catalytic activity">
    <reaction evidence="12 13">
        <text>L-threonine + hydrogencarbonate + ATP = L-threonylcarbamoyladenylate + diphosphate + H2O</text>
        <dbReference type="Rhea" id="RHEA:36407"/>
        <dbReference type="ChEBI" id="CHEBI:15377"/>
        <dbReference type="ChEBI" id="CHEBI:17544"/>
        <dbReference type="ChEBI" id="CHEBI:30616"/>
        <dbReference type="ChEBI" id="CHEBI:33019"/>
        <dbReference type="ChEBI" id="CHEBI:57926"/>
        <dbReference type="ChEBI" id="CHEBI:73682"/>
        <dbReference type="EC" id="2.7.7.87"/>
    </reaction>
</comment>
<protein>
    <recommendedName>
        <fullName evidence="4 13">Threonylcarbamoyl-AMP synthase</fullName>
        <shortName evidence="13">TC-AMP synthase</shortName>
        <ecNumber evidence="3 13">2.7.7.87</ecNumber>
    </recommendedName>
    <alternativeName>
        <fullName evidence="11 13">L-threonylcarbamoyladenylate synthase</fullName>
    </alternativeName>
</protein>
<comment type="function">
    <text evidence="13">Required for the formation of a threonylcarbamoyl group on adenosine at position 37 (t(6)A37) in tRNAs that read codons beginning with adenine.</text>
</comment>
<dbReference type="PANTHER" id="PTHR17490:SF16">
    <property type="entry name" value="THREONYLCARBAMOYL-AMP SYNTHASE"/>
    <property type="match status" value="1"/>
</dbReference>
<evidence type="ECO:0000256" key="14">
    <source>
        <dbReference type="PIRSR" id="PIRSR004930-1"/>
    </source>
</evidence>
<evidence type="ECO:0000256" key="13">
    <source>
        <dbReference type="PIRNR" id="PIRNR004930"/>
    </source>
</evidence>
<dbReference type="GO" id="GO:0005737">
    <property type="term" value="C:cytoplasm"/>
    <property type="evidence" value="ECO:0007669"/>
    <property type="project" value="UniProtKB-SubCell"/>
</dbReference>
<dbReference type="PANTHER" id="PTHR17490">
    <property type="entry name" value="SUA5"/>
    <property type="match status" value="1"/>
</dbReference>
<feature type="binding site" evidence="14">
    <location>
        <position position="230"/>
    </location>
    <ligand>
        <name>ATP</name>
        <dbReference type="ChEBI" id="CHEBI:30616"/>
    </ligand>
</feature>
<evidence type="ECO:0000256" key="1">
    <source>
        <dbReference type="ARBA" id="ARBA00004496"/>
    </source>
</evidence>
<dbReference type="InterPro" id="IPR017945">
    <property type="entry name" value="DHBP_synth_RibB-like_a/b_dom"/>
</dbReference>
<dbReference type="InterPro" id="IPR010923">
    <property type="entry name" value="T(6)A37_SUA5"/>
</dbReference>
<feature type="binding site" evidence="14">
    <location>
        <position position="61"/>
    </location>
    <ligand>
        <name>ATP</name>
        <dbReference type="ChEBI" id="CHEBI:30616"/>
    </ligand>
</feature>
<dbReference type="Proteomes" id="UP000268192">
    <property type="component" value="Chromosome"/>
</dbReference>
<evidence type="ECO:0000256" key="10">
    <source>
        <dbReference type="ARBA" id="ARBA00022840"/>
    </source>
</evidence>
<dbReference type="Gene3D" id="3.40.50.11030">
    <property type="entry name" value="Threonylcarbamoyl-AMP synthase, C-terminal domain"/>
    <property type="match status" value="1"/>
</dbReference>
<comment type="subcellular location">
    <subcellularLocation>
        <location evidence="1 13">Cytoplasm</location>
    </subcellularLocation>
</comment>
<evidence type="ECO:0000256" key="2">
    <source>
        <dbReference type="ARBA" id="ARBA00007663"/>
    </source>
</evidence>
<dbReference type="InterPro" id="IPR006070">
    <property type="entry name" value="Sua5-like_dom"/>
</dbReference>
<dbReference type="GO" id="GO:0005524">
    <property type="term" value="F:ATP binding"/>
    <property type="evidence" value="ECO:0007669"/>
    <property type="project" value="UniProtKB-UniRule"/>
</dbReference>
<keyword evidence="5 13" id="KW-0963">Cytoplasm</keyword>
<evidence type="ECO:0000256" key="5">
    <source>
        <dbReference type="ARBA" id="ARBA00022490"/>
    </source>
</evidence>
<dbReference type="GO" id="GO:0008033">
    <property type="term" value="P:tRNA processing"/>
    <property type="evidence" value="ECO:0007669"/>
    <property type="project" value="UniProtKB-KW"/>
</dbReference>
<evidence type="ECO:0000256" key="6">
    <source>
        <dbReference type="ARBA" id="ARBA00022679"/>
    </source>
</evidence>
<comment type="similarity">
    <text evidence="2 13">Belongs to the SUA5 family.</text>
</comment>
<feature type="domain" description="YrdC-like" evidence="15">
    <location>
        <begin position="12"/>
        <end position="198"/>
    </location>
</feature>
<feature type="binding site" evidence="14">
    <location>
        <position position="34"/>
    </location>
    <ligand>
        <name>L-threonine</name>
        <dbReference type="ChEBI" id="CHEBI:57926"/>
    </ligand>
</feature>
<dbReference type="AlphaFoldDB" id="A0A3Q8XS76"/>
<dbReference type="Pfam" id="PF03481">
    <property type="entry name" value="Sua5_C"/>
    <property type="match status" value="1"/>
</dbReference>
<dbReference type="OrthoDB" id="9814580at2"/>
<dbReference type="EC" id="2.7.7.87" evidence="3 13"/>
<proteinExistence type="inferred from homology"/>
<sequence length="333" mass="34856">MADILSIADAPERAIDAACSVLARGDLLGLPTETVYGLAADATNGEAVARIYAAKGRPRFNPLICHMSDRGMAEAHVRFEPLAEKLADAFWPGPLTLVLPRLKRSPVASLVTAGLDTLAVRVPRGIAGDIIRRFGRPIAAPSANRSGRISPTRAEHVAHDLGDAVSLVLDAGPCAVGLESTIVKVESGRAILLRPGGLSRDEIEAVTGHSLLRHETPGVLEAPGMMASHYAPDAPVRLNVTSVAPSEVLIDFADQPIIGKEQARAVIDLSPSGRLTEAAAQLFDAMQRADRLGGSAIVFAPIPTTGLGEAINDRLQRAAAPRGVEPQAGTQFG</sequence>
<name>A0A3Q8XS76_9HYPH</name>
<dbReference type="InterPro" id="IPR038385">
    <property type="entry name" value="Sua5/YwlC_C"/>
</dbReference>
<reference evidence="16 17" key="1">
    <citation type="submission" date="2018-09" db="EMBL/GenBank/DDBJ databases">
        <title>Marinorhizobium profundi gen. nov., sp. nov., isolated from a deep-sea sediment sample from the New Britain Trench and proposal of Marinorhizobiaceae fam. nov. in the order Rhizobiales of the class Alphaproteobacteria.</title>
        <authorList>
            <person name="Cao J."/>
        </authorList>
    </citation>
    <scope>NUCLEOTIDE SEQUENCE [LARGE SCALE GENOMIC DNA]</scope>
    <source>
        <strain evidence="16 17">WS11</strain>
    </source>
</reference>
<dbReference type="Gene3D" id="3.90.870.10">
    <property type="entry name" value="DHBP synthase"/>
    <property type="match status" value="1"/>
</dbReference>
<dbReference type="KEGG" id="abaw:D5400_17435"/>
<evidence type="ECO:0000256" key="7">
    <source>
        <dbReference type="ARBA" id="ARBA00022694"/>
    </source>
</evidence>
<dbReference type="EMBL" id="CP032509">
    <property type="protein sequence ID" value="AZN73907.1"/>
    <property type="molecule type" value="Genomic_DNA"/>
</dbReference>
<dbReference type="GO" id="GO:0003725">
    <property type="term" value="F:double-stranded RNA binding"/>
    <property type="evidence" value="ECO:0007669"/>
    <property type="project" value="UniProtKB-UniRule"/>
</dbReference>
<dbReference type="NCBIfam" id="TIGR00057">
    <property type="entry name" value="L-threonylcarbamoyladenylate synthase"/>
    <property type="match status" value="1"/>
</dbReference>
<feature type="binding site" evidence="14">
    <location>
        <position position="142"/>
    </location>
    <ligand>
        <name>L-threonine</name>
        <dbReference type="ChEBI" id="CHEBI:57926"/>
    </ligand>
</feature>
<keyword evidence="7 13" id="KW-0819">tRNA processing</keyword>
<organism evidence="16 17">
    <name type="scientific">Georhizobium profundi</name>
    <dbReference type="NCBI Taxonomy" id="2341112"/>
    <lineage>
        <taxon>Bacteria</taxon>
        <taxon>Pseudomonadati</taxon>
        <taxon>Pseudomonadota</taxon>
        <taxon>Alphaproteobacteria</taxon>
        <taxon>Hyphomicrobiales</taxon>
        <taxon>Rhizobiaceae</taxon>
        <taxon>Georhizobium</taxon>
    </lineage>
</organism>
<keyword evidence="8 13" id="KW-0548">Nucleotidyltransferase</keyword>
<feature type="binding site" evidence="14">
    <location>
        <position position="140"/>
    </location>
    <ligand>
        <name>L-threonine</name>
        <dbReference type="ChEBI" id="CHEBI:57926"/>
    </ligand>
</feature>
<dbReference type="PIRSF" id="PIRSF004930">
    <property type="entry name" value="Tln_factor_SUA5"/>
    <property type="match status" value="1"/>
</dbReference>
<dbReference type="RefSeq" id="WP_126011154.1">
    <property type="nucleotide sequence ID" value="NZ_CP032509.1"/>
</dbReference>
<evidence type="ECO:0000256" key="8">
    <source>
        <dbReference type="ARBA" id="ARBA00022695"/>
    </source>
</evidence>
<keyword evidence="6 13" id="KW-0808">Transferase</keyword>
<dbReference type="InterPro" id="IPR050156">
    <property type="entry name" value="TC-AMP_synthase_SUA5"/>
</dbReference>
<evidence type="ECO:0000256" key="9">
    <source>
        <dbReference type="ARBA" id="ARBA00022741"/>
    </source>
</evidence>
<feature type="binding site" evidence="14">
    <location>
        <position position="180"/>
    </location>
    <ligand>
        <name>L-threonine</name>
        <dbReference type="ChEBI" id="CHEBI:57926"/>
    </ligand>
</feature>
<feature type="binding site" evidence="14">
    <location>
        <position position="150"/>
    </location>
    <ligand>
        <name>ATP</name>
        <dbReference type="ChEBI" id="CHEBI:30616"/>
    </ligand>
</feature>
<keyword evidence="9 13" id="KW-0547">Nucleotide-binding</keyword>
<dbReference type="SUPFAM" id="SSF55821">
    <property type="entry name" value="YrdC/RibB"/>
    <property type="match status" value="1"/>
</dbReference>